<protein>
    <submittedName>
        <fullName evidence="1">Helix-turn-helix domain protein</fullName>
    </submittedName>
</protein>
<gene>
    <name evidence="1" type="ORF">HALOF300_03078</name>
</gene>
<evidence type="ECO:0000313" key="1">
    <source>
        <dbReference type="EMBL" id="VZO38237.1"/>
    </source>
</evidence>
<dbReference type="Pfam" id="PF12840">
    <property type="entry name" value="HTH_20"/>
    <property type="match status" value="1"/>
</dbReference>
<proteinExistence type="predicted"/>
<sequence length="172" mass="19212">MTDEAIPGAAADADARALSSALRMRILRLCLDEALTNKEIAGRLGMAPATTYHHVRLLAERGFLAAQPERQGKRGAREVPYLATRKSLRTPMGPGAGQILIQAFLDEFALSDPARAEVVRLGLRLNEEDRHEFLRRFSDLFAEYADRELDPDGEPLSLFFALHDDVARRRQT</sequence>
<dbReference type="InterPro" id="IPR036388">
    <property type="entry name" value="WH-like_DNA-bd_sf"/>
</dbReference>
<comment type="caution">
    <text evidence="1">The sequence shown here is derived from an EMBL/GenBank/DDBJ whole genome shotgun (WGS) entry which is preliminary data.</text>
</comment>
<evidence type="ECO:0000313" key="2">
    <source>
        <dbReference type="Proteomes" id="UP000419743"/>
    </source>
</evidence>
<dbReference type="InterPro" id="IPR011991">
    <property type="entry name" value="ArsR-like_HTH"/>
</dbReference>
<reference evidence="1 2" key="1">
    <citation type="submission" date="2019-11" db="EMBL/GenBank/DDBJ databases">
        <authorList>
            <person name="Criscuolo A."/>
        </authorList>
    </citation>
    <scope>NUCLEOTIDE SEQUENCE [LARGE SCALE GENOMIC DNA]</scope>
    <source>
        <strain evidence="1">CIP111667</strain>
    </source>
</reference>
<dbReference type="Proteomes" id="UP000419743">
    <property type="component" value="Unassembled WGS sequence"/>
</dbReference>
<dbReference type="EMBL" id="CACRYJ010000046">
    <property type="protein sequence ID" value="VZO38237.1"/>
    <property type="molecule type" value="Genomic_DNA"/>
</dbReference>
<name>A0A7M4DLR1_9MICO</name>
<dbReference type="InterPro" id="IPR036390">
    <property type="entry name" value="WH_DNA-bd_sf"/>
</dbReference>
<dbReference type="RefSeq" id="WP_156741784.1">
    <property type="nucleotide sequence ID" value="NZ_CACRYJ010000046.1"/>
</dbReference>
<accession>A0A7M4DLR1</accession>
<dbReference type="AlphaFoldDB" id="A0A7M4DLR1"/>
<keyword evidence="2" id="KW-1185">Reference proteome</keyword>
<dbReference type="SUPFAM" id="SSF46785">
    <property type="entry name" value="Winged helix' DNA-binding domain"/>
    <property type="match status" value="1"/>
</dbReference>
<organism evidence="1 2">
    <name type="scientific">Occultella aeris</name>
    <dbReference type="NCBI Taxonomy" id="2761496"/>
    <lineage>
        <taxon>Bacteria</taxon>
        <taxon>Bacillati</taxon>
        <taxon>Actinomycetota</taxon>
        <taxon>Actinomycetes</taxon>
        <taxon>Micrococcales</taxon>
        <taxon>Ruaniaceae</taxon>
        <taxon>Occultella</taxon>
    </lineage>
</organism>
<dbReference type="CDD" id="cd00090">
    <property type="entry name" value="HTH_ARSR"/>
    <property type="match status" value="1"/>
</dbReference>
<dbReference type="Gene3D" id="1.10.10.10">
    <property type="entry name" value="Winged helix-like DNA-binding domain superfamily/Winged helix DNA-binding domain"/>
    <property type="match status" value="1"/>
</dbReference>